<dbReference type="Proteomes" id="UP000216991">
    <property type="component" value="Unassembled WGS sequence"/>
</dbReference>
<dbReference type="SUPFAM" id="SSF48452">
    <property type="entry name" value="TPR-like"/>
    <property type="match status" value="2"/>
</dbReference>
<dbReference type="InterPro" id="IPR024983">
    <property type="entry name" value="CHAT_dom"/>
</dbReference>
<dbReference type="EMBL" id="NOXT01000063">
    <property type="protein sequence ID" value="OYQ35059.1"/>
    <property type="molecule type" value="Genomic_DNA"/>
</dbReference>
<name>A0A255Z0W9_9SPHN</name>
<dbReference type="Pfam" id="PF12770">
    <property type="entry name" value="CHAT"/>
    <property type="match status" value="1"/>
</dbReference>
<protein>
    <recommendedName>
        <fullName evidence="1">CHAT domain-containing protein</fullName>
    </recommendedName>
</protein>
<evidence type="ECO:0000313" key="2">
    <source>
        <dbReference type="EMBL" id="OYQ35059.1"/>
    </source>
</evidence>
<organism evidence="2 3">
    <name type="scientific">Sandarakinorhabdus cyanobacteriorum</name>
    <dbReference type="NCBI Taxonomy" id="1981098"/>
    <lineage>
        <taxon>Bacteria</taxon>
        <taxon>Pseudomonadati</taxon>
        <taxon>Pseudomonadota</taxon>
        <taxon>Alphaproteobacteria</taxon>
        <taxon>Sphingomonadales</taxon>
        <taxon>Sphingosinicellaceae</taxon>
        <taxon>Sandarakinorhabdus</taxon>
    </lineage>
</organism>
<dbReference type="Pfam" id="PF13424">
    <property type="entry name" value="TPR_12"/>
    <property type="match status" value="2"/>
</dbReference>
<dbReference type="Gene3D" id="1.25.40.10">
    <property type="entry name" value="Tetratricopeptide repeat domain"/>
    <property type="match status" value="3"/>
</dbReference>
<dbReference type="AlphaFoldDB" id="A0A255Z0W9"/>
<evidence type="ECO:0000259" key="1">
    <source>
        <dbReference type="Pfam" id="PF12770"/>
    </source>
</evidence>
<comment type="caution">
    <text evidence="2">The sequence shown here is derived from an EMBL/GenBank/DDBJ whole genome shotgun (WGS) entry which is preliminary data.</text>
</comment>
<evidence type="ECO:0000313" key="3">
    <source>
        <dbReference type="Proteomes" id="UP000216991"/>
    </source>
</evidence>
<dbReference type="InterPro" id="IPR053137">
    <property type="entry name" value="NLR-like"/>
</dbReference>
<dbReference type="PANTHER" id="PTHR46082:SF6">
    <property type="entry name" value="AAA+ ATPASE DOMAIN-CONTAINING PROTEIN-RELATED"/>
    <property type="match status" value="1"/>
</dbReference>
<proteinExistence type="predicted"/>
<sequence length="1182" mass="121813">MLQRQKLAGLSKPLPDVDGTDMAMRRLAARLSLLLLCVAKPLRADPAVDAAFERQDYPAAITAARARIAILAAAGQGRSAEAGILLTEQAIAQTRLPDWPGAEASARAALAIAGRLRARPSAWPLTARRTLALALEAQGKAAEARRLQRRLLAATRGQADGAMAEAALRNLGRLATPAAPSLTPAQAQARTALETSVGKARNARDWPAAEQATRALMAWALPLVGPDHPDMASLHALLAEALDEQGKPAAAEAEFRQALAIRRSRLGDDHPDSIAALASVAGSLFSQGRLAEAEPIHANVLARRQRLLGDGHAATRLAMANLAVVREALGQLQAAEPLRQALLAAAEPDSPLAATRLADLARNLARQGRLAAAEARHRAALAIRTARLGSTHPDTLTSQYDLAGVLLARRQPMAALDYISSAVARRRDRLGLLHPATTAAGLRMADVFVALGEGRGAEDYLRALLRAYDERPGFDAAGRMGLQAGLASVLEASDRVADAEPLRRAVLAAAGPAERASRMAALATNLDRQGRSADAVPLLRQALALAIRQQGAGHPDTGSIAQALARAELALAPRRAIAPARTALAIGRAGLGEMAQSEDADQLTQLARVSAEPALLLARALFASSTSADARAAALDALQSAGDSAAGRALAQAAARAAVPDAARPLWANWQLALLNRAALDRQLNRALDTRAADTDQRRQQLARDRVAADTAVAAAAAALARAAPAYFRLVAPGPVALAALQRGQKGQPPLLKANEALILLHPGSASLPTGQQNGLVLAVTREGTAWAQIPIGPAALAREIAALRCDLDHGGGADNSACIARTVKGLRGAGTGPISPEERESFDRARAHRLYQTLLGAPAIQRLIAGKAEWIMAPKGSLLALPFAALVTAPPAGDDGDPQALRRTAWLGLQRPISVVPEVSALAALRGPGRVARAASTAFFGVGDPAFGGGGDAGGAGGALHGLYRDATGDPAAIAALAPLPGTRAEVEGQARRLAAPPEATLLGANATEALLYERRPLLASARVVMFATHGLLAGDLGGRLAQPALAFSPPPPGSASDAANDGLLTAAEAASLSLSADWVILSACNTAAGDGGPEGLSGLARAFFHAGAGSLLVSHWRIRDDAAGRITGETIAHAQPGTSRAAALMQAMRALAADSSEDDAAQPYSHPSAWAPFALVGVTP</sequence>
<dbReference type="OrthoDB" id="9787760at2"/>
<dbReference type="PANTHER" id="PTHR46082">
    <property type="entry name" value="ATP/GTP-BINDING PROTEIN-RELATED"/>
    <property type="match status" value="1"/>
</dbReference>
<gene>
    <name evidence="2" type="ORF">CHU93_02010</name>
</gene>
<dbReference type="InterPro" id="IPR011990">
    <property type="entry name" value="TPR-like_helical_dom_sf"/>
</dbReference>
<keyword evidence="3" id="KW-1185">Reference proteome</keyword>
<accession>A0A255Z0W9</accession>
<feature type="domain" description="CHAT" evidence="1">
    <location>
        <begin position="846"/>
        <end position="1179"/>
    </location>
</feature>
<reference evidence="2 3" key="1">
    <citation type="submission" date="2017-07" db="EMBL/GenBank/DDBJ databases">
        <title>Sandarakinorhabdus cyanobacteriorum sp. nov., a novel bacterium isolated from cyanobacterial aggregates in a eutrophic lake.</title>
        <authorList>
            <person name="Cai H."/>
        </authorList>
    </citation>
    <scope>NUCLEOTIDE SEQUENCE [LARGE SCALE GENOMIC DNA]</scope>
    <source>
        <strain evidence="2 3">TH057</strain>
    </source>
</reference>
<dbReference type="Pfam" id="PF13374">
    <property type="entry name" value="TPR_10"/>
    <property type="match status" value="2"/>
</dbReference>